<evidence type="ECO:0000256" key="3">
    <source>
        <dbReference type="PROSITE-ProRule" id="PRU00284"/>
    </source>
</evidence>
<dbReference type="GO" id="GO:0005886">
    <property type="term" value="C:plasma membrane"/>
    <property type="evidence" value="ECO:0007669"/>
    <property type="project" value="TreeGrafter"/>
</dbReference>
<dbReference type="GO" id="GO:0006935">
    <property type="term" value="P:chemotaxis"/>
    <property type="evidence" value="ECO:0007669"/>
    <property type="project" value="UniProtKB-KW"/>
</dbReference>
<dbReference type="GO" id="GO:0004888">
    <property type="term" value="F:transmembrane signaling receptor activity"/>
    <property type="evidence" value="ECO:0007669"/>
    <property type="project" value="TreeGrafter"/>
</dbReference>
<dbReference type="EMBL" id="JAEEGC010000052">
    <property type="protein sequence ID" value="MBV7273682.1"/>
    <property type="molecule type" value="Genomic_DNA"/>
</dbReference>
<reference evidence="5" key="1">
    <citation type="submission" date="2020-12" db="EMBL/GenBank/DDBJ databases">
        <title>Clostridium thailandense sp. nov., a novel acetogenic bacterium isolated from peat land soil in Thailand.</title>
        <authorList>
            <person name="Chaikitkaew S."/>
            <person name="Birkeland N.K."/>
        </authorList>
    </citation>
    <scope>NUCLEOTIDE SEQUENCE</scope>
    <source>
        <strain evidence="5">PL3</strain>
    </source>
</reference>
<dbReference type="PROSITE" id="PS50111">
    <property type="entry name" value="CHEMOTAXIS_TRANSDUC_2"/>
    <property type="match status" value="1"/>
</dbReference>
<dbReference type="InterPro" id="IPR004089">
    <property type="entry name" value="MCPsignal_dom"/>
</dbReference>
<dbReference type="RefSeq" id="WP_218320748.1">
    <property type="nucleotide sequence ID" value="NZ_JAEEGC010000052.1"/>
</dbReference>
<dbReference type="PANTHER" id="PTHR43531:SF11">
    <property type="entry name" value="METHYL-ACCEPTING CHEMOTAXIS PROTEIN 3"/>
    <property type="match status" value="1"/>
</dbReference>
<organism evidence="5 6">
    <name type="scientific">Clostridium thailandense</name>
    <dbReference type="NCBI Taxonomy" id="2794346"/>
    <lineage>
        <taxon>Bacteria</taxon>
        <taxon>Bacillati</taxon>
        <taxon>Bacillota</taxon>
        <taxon>Clostridia</taxon>
        <taxon>Eubacteriales</taxon>
        <taxon>Clostridiaceae</taxon>
        <taxon>Clostridium</taxon>
    </lineage>
</organism>
<keyword evidence="3" id="KW-0807">Transducer</keyword>
<dbReference type="AlphaFoldDB" id="A0A949WVH3"/>
<dbReference type="Pfam" id="PF00015">
    <property type="entry name" value="MCPsignal"/>
    <property type="match status" value="1"/>
</dbReference>
<evidence type="ECO:0000313" key="6">
    <source>
        <dbReference type="Proteomes" id="UP000694308"/>
    </source>
</evidence>
<dbReference type="SMART" id="SM00283">
    <property type="entry name" value="MA"/>
    <property type="match status" value="1"/>
</dbReference>
<keyword evidence="6" id="KW-1185">Reference proteome</keyword>
<dbReference type="PANTHER" id="PTHR43531">
    <property type="entry name" value="PROTEIN ICFG"/>
    <property type="match status" value="1"/>
</dbReference>
<dbReference type="Proteomes" id="UP000694308">
    <property type="component" value="Unassembled WGS sequence"/>
</dbReference>
<dbReference type="InterPro" id="IPR051310">
    <property type="entry name" value="MCP_chemotaxis"/>
</dbReference>
<protein>
    <submittedName>
        <fullName evidence="5">Chemotaxis protein</fullName>
    </submittedName>
</protein>
<dbReference type="GO" id="GO:0007165">
    <property type="term" value="P:signal transduction"/>
    <property type="evidence" value="ECO:0007669"/>
    <property type="project" value="UniProtKB-KW"/>
</dbReference>
<evidence type="ECO:0000313" key="5">
    <source>
        <dbReference type="EMBL" id="MBV7273682.1"/>
    </source>
</evidence>
<gene>
    <name evidence="5" type="ORF">I6U48_12260</name>
</gene>
<keyword evidence="1" id="KW-0145">Chemotaxis</keyword>
<feature type="domain" description="Methyl-accepting transducer" evidence="4">
    <location>
        <begin position="157"/>
        <end position="278"/>
    </location>
</feature>
<comment type="caution">
    <text evidence="5">The sequence shown here is derived from an EMBL/GenBank/DDBJ whole genome shotgun (WGS) entry which is preliminary data.</text>
</comment>
<evidence type="ECO:0000259" key="4">
    <source>
        <dbReference type="PROSITE" id="PS50111"/>
    </source>
</evidence>
<evidence type="ECO:0000256" key="1">
    <source>
        <dbReference type="ARBA" id="ARBA00022500"/>
    </source>
</evidence>
<sequence>MQENMEPDSILEAFNKLIPYLKHFFEPNSNFAVTNREKFLNYVQSENMKVQVKPGDPIKTEGIIYKAIQTGKIQSDVVPKERNGFAFKAVAVPIKDNQGKVSGVITVGNSLEKQEQMHNLSLNLSTALQQITAAVTDIANIAQNIAEINGKMLIDTQEYTEEIKRTKEILQVLNNISSKTNILGLNAAIEAARAGDAGRGFKIVAEEIRKLSNLSTESIGKTKGILELIKEVFDGFSVDIGKSSEMTQEQAATLQEIAAALEKINSTASVLEEIAAKV</sequence>
<comment type="similarity">
    <text evidence="2">Belongs to the methyl-accepting chemotaxis (MCP) protein family.</text>
</comment>
<accession>A0A949WVH3</accession>
<proteinExistence type="inferred from homology"/>
<evidence type="ECO:0000256" key="2">
    <source>
        <dbReference type="ARBA" id="ARBA00029447"/>
    </source>
</evidence>
<name>A0A949WVH3_9CLOT</name>